<reference evidence="2 3" key="1">
    <citation type="submission" date="2016-05" db="EMBL/GenBank/DDBJ databases">
        <title>A degradative enzymes factory behind the ericoid mycorrhizal symbiosis.</title>
        <authorList>
            <consortium name="DOE Joint Genome Institute"/>
            <person name="Martino E."/>
            <person name="Morin E."/>
            <person name="Grelet G."/>
            <person name="Kuo A."/>
            <person name="Kohler A."/>
            <person name="Daghino S."/>
            <person name="Barry K."/>
            <person name="Choi C."/>
            <person name="Cichocki N."/>
            <person name="Clum A."/>
            <person name="Copeland A."/>
            <person name="Hainaut M."/>
            <person name="Haridas S."/>
            <person name="Labutti K."/>
            <person name="Lindquist E."/>
            <person name="Lipzen A."/>
            <person name="Khouja H.-R."/>
            <person name="Murat C."/>
            <person name="Ohm R."/>
            <person name="Olson A."/>
            <person name="Spatafora J."/>
            <person name="Veneault-Fourrey C."/>
            <person name="Henrissat B."/>
            <person name="Grigoriev I."/>
            <person name="Martin F."/>
            <person name="Perotto S."/>
        </authorList>
    </citation>
    <scope>NUCLEOTIDE SEQUENCE [LARGE SCALE GENOMIC DNA]</scope>
    <source>
        <strain evidence="2 3">UAMH 7357</strain>
    </source>
</reference>
<accession>A0A2J6PNV0</accession>
<name>A0A2J6PNV0_9HELO</name>
<dbReference type="Proteomes" id="UP000235672">
    <property type="component" value="Unassembled WGS sequence"/>
</dbReference>
<sequence length="244" mass="28240">MATEHNTKPGSGSEMDWPRGDEPSHRNGQANNLPDKKQCQCCASSNEMAASLKDISAFMLAAMQSLDIAVPQDVAEKIELAPLEDAMYNEEKVIDFGLCNQFLSSLIGRSDPAYWDDFEFSESDYSPDFVFRDKDSKVGPLVWTLVWQKTRYGDQVEEKEVEDFLRRKWPWKLGEQKEGEDKNHSESYFVDIHLLEVRSNFFSNHMTKTATLTTRRHPLLFNSMETSEIFSNMVWLCHIFLEFR</sequence>
<dbReference type="EMBL" id="KZ613511">
    <property type="protein sequence ID" value="PMD15705.1"/>
    <property type="molecule type" value="Genomic_DNA"/>
</dbReference>
<feature type="compositionally biased region" description="Basic and acidic residues" evidence="1">
    <location>
        <begin position="16"/>
        <end position="25"/>
    </location>
</feature>
<evidence type="ECO:0000256" key="1">
    <source>
        <dbReference type="SAM" id="MobiDB-lite"/>
    </source>
</evidence>
<feature type="region of interest" description="Disordered" evidence="1">
    <location>
        <begin position="1"/>
        <end position="35"/>
    </location>
</feature>
<organism evidence="2 3">
    <name type="scientific">Hyaloscypha hepaticicola</name>
    <dbReference type="NCBI Taxonomy" id="2082293"/>
    <lineage>
        <taxon>Eukaryota</taxon>
        <taxon>Fungi</taxon>
        <taxon>Dikarya</taxon>
        <taxon>Ascomycota</taxon>
        <taxon>Pezizomycotina</taxon>
        <taxon>Leotiomycetes</taxon>
        <taxon>Helotiales</taxon>
        <taxon>Hyaloscyphaceae</taxon>
        <taxon>Hyaloscypha</taxon>
    </lineage>
</organism>
<evidence type="ECO:0000313" key="2">
    <source>
        <dbReference type="EMBL" id="PMD15705.1"/>
    </source>
</evidence>
<gene>
    <name evidence="2" type="ORF">NA56DRAFT_693132</name>
</gene>
<proteinExistence type="predicted"/>
<dbReference type="AlphaFoldDB" id="A0A2J6PNV0"/>
<protein>
    <submittedName>
        <fullName evidence="2">Uncharacterized protein</fullName>
    </submittedName>
</protein>
<evidence type="ECO:0000313" key="3">
    <source>
        <dbReference type="Proteomes" id="UP000235672"/>
    </source>
</evidence>
<keyword evidence="3" id="KW-1185">Reference proteome</keyword>